<organism evidence="1 2">
    <name type="scientific">Evansella vedderi</name>
    <dbReference type="NCBI Taxonomy" id="38282"/>
    <lineage>
        <taxon>Bacteria</taxon>
        <taxon>Bacillati</taxon>
        <taxon>Bacillota</taxon>
        <taxon>Bacilli</taxon>
        <taxon>Bacillales</taxon>
        <taxon>Bacillaceae</taxon>
        <taxon>Evansella</taxon>
    </lineage>
</organism>
<name>A0ABT9ZRX2_9BACI</name>
<evidence type="ECO:0000313" key="2">
    <source>
        <dbReference type="Proteomes" id="UP001230005"/>
    </source>
</evidence>
<keyword evidence="2" id="KW-1185">Reference proteome</keyword>
<protein>
    <submittedName>
        <fullName evidence="1">Uncharacterized protein</fullName>
    </submittedName>
</protein>
<dbReference type="InterPro" id="IPR058926">
    <property type="entry name" value="YmzB-like"/>
</dbReference>
<gene>
    <name evidence="1" type="ORF">J2S74_001351</name>
</gene>
<evidence type="ECO:0000313" key="1">
    <source>
        <dbReference type="EMBL" id="MDQ0253978.1"/>
    </source>
</evidence>
<dbReference type="Proteomes" id="UP001230005">
    <property type="component" value="Unassembled WGS sequence"/>
</dbReference>
<reference evidence="1 2" key="1">
    <citation type="submission" date="2023-07" db="EMBL/GenBank/DDBJ databases">
        <title>Genomic Encyclopedia of Type Strains, Phase IV (KMG-IV): sequencing the most valuable type-strain genomes for metagenomic binning, comparative biology and taxonomic classification.</title>
        <authorList>
            <person name="Goeker M."/>
        </authorList>
    </citation>
    <scope>NUCLEOTIDE SEQUENCE [LARGE SCALE GENOMIC DNA]</scope>
    <source>
        <strain evidence="1 2">DSM 9768</strain>
    </source>
</reference>
<sequence length="119" mass="14018">MVHPIFELTEWLERQKGQTLMIYKSEFSTGKEEIIDRDEVKLVLNDVSVRDIERHDEDDYLANQEIILHGEGQIHTDRGQQELPQSVYEIPIYDDFATQDRENGIRVETEKAIYTILPQ</sequence>
<dbReference type="Pfam" id="PF25846">
    <property type="entry name" value="YmzB"/>
    <property type="match status" value="1"/>
</dbReference>
<dbReference type="RefSeq" id="WP_307323290.1">
    <property type="nucleotide sequence ID" value="NZ_JAUSUG010000004.1"/>
</dbReference>
<proteinExistence type="predicted"/>
<comment type="caution">
    <text evidence="1">The sequence shown here is derived from an EMBL/GenBank/DDBJ whole genome shotgun (WGS) entry which is preliminary data.</text>
</comment>
<dbReference type="EMBL" id="JAUSUG010000004">
    <property type="protein sequence ID" value="MDQ0253978.1"/>
    <property type="molecule type" value="Genomic_DNA"/>
</dbReference>
<accession>A0ABT9ZRX2</accession>